<dbReference type="EMBL" id="JALLPB020000354">
    <property type="protein sequence ID" value="KAL3810071.1"/>
    <property type="molecule type" value="Genomic_DNA"/>
</dbReference>
<dbReference type="InterPro" id="IPR007263">
    <property type="entry name" value="DCC1-like"/>
</dbReference>
<proteinExistence type="predicted"/>
<gene>
    <name evidence="1" type="ORF">ACHAXA_011804</name>
</gene>
<evidence type="ECO:0000313" key="2">
    <source>
        <dbReference type="Proteomes" id="UP001530377"/>
    </source>
</evidence>
<name>A0ABD3RHV5_9STRA</name>
<dbReference type="PANTHER" id="PTHR33639">
    <property type="entry name" value="THIOL-DISULFIDE OXIDOREDUCTASE DCC"/>
    <property type="match status" value="1"/>
</dbReference>
<comment type="caution">
    <text evidence="1">The sequence shown here is derived from an EMBL/GenBank/DDBJ whole genome shotgun (WGS) entry which is preliminary data.</text>
</comment>
<protein>
    <recommendedName>
        <fullName evidence="3">DUF393 domain-containing protein</fullName>
    </recommendedName>
</protein>
<dbReference type="Pfam" id="PF04134">
    <property type="entry name" value="DCC1-like"/>
    <property type="match status" value="1"/>
</dbReference>
<dbReference type="Proteomes" id="UP001530377">
    <property type="component" value="Unassembled WGS sequence"/>
</dbReference>
<dbReference type="PANTHER" id="PTHR33639:SF2">
    <property type="entry name" value="DUF393 DOMAIN-CONTAINING PROTEIN"/>
    <property type="match status" value="1"/>
</dbReference>
<dbReference type="AlphaFoldDB" id="A0ABD3RHV5"/>
<evidence type="ECO:0000313" key="1">
    <source>
        <dbReference type="EMBL" id="KAL3810071.1"/>
    </source>
</evidence>
<keyword evidence="2" id="KW-1185">Reference proteome</keyword>
<dbReference type="InterPro" id="IPR052927">
    <property type="entry name" value="DCC_oxidoreductase"/>
</dbReference>
<evidence type="ECO:0008006" key="3">
    <source>
        <dbReference type="Google" id="ProtNLM"/>
    </source>
</evidence>
<sequence length="299" mass="33182">MPSLPSPLSQDSRPIILFDGECNICNKFVQTLLKYDSGGNMRFTALQSCVGDLLLRRMSNELRAEVLLLTPPNDDISGGGSSGGGGGDGEGWYESIMVCCGETTYIRSSAVYRILQSLDGPSKRLHLIQYMSLVGYVLPTRICDYWIYRIVSNRRRAWFSTSEECLLWDDQFEDRFVDDGVLTERYRDPHADPHANIAVPTGVDLFQGENPPVRGDGVCIIWPSTTNAMGHVDDDPSISYDDEFPNGICLIGGTGKISTVDLPMRVVLRVDREPIGLKLNVDGKPTLFAWVRPDEIALL</sequence>
<organism evidence="1 2">
    <name type="scientific">Cyclostephanos tholiformis</name>
    <dbReference type="NCBI Taxonomy" id="382380"/>
    <lineage>
        <taxon>Eukaryota</taxon>
        <taxon>Sar</taxon>
        <taxon>Stramenopiles</taxon>
        <taxon>Ochrophyta</taxon>
        <taxon>Bacillariophyta</taxon>
        <taxon>Coscinodiscophyceae</taxon>
        <taxon>Thalassiosirophycidae</taxon>
        <taxon>Stephanodiscales</taxon>
        <taxon>Stephanodiscaceae</taxon>
        <taxon>Cyclostephanos</taxon>
    </lineage>
</organism>
<accession>A0ABD3RHV5</accession>
<reference evidence="1 2" key="1">
    <citation type="submission" date="2024-10" db="EMBL/GenBank/DDBJ databases">
        <title>Updated reference genomes for cyclostephanoid diatoms.</title>
        <authorList>
            <person name="Roberts W.R."/>
            <person name="Alverson A.J."/>
        </authorList>
    </citation>
    <scope>NUCLEOTIDE SEQUENCE [LARGE SCALE GENOMIC DNA]</scope>
    <source>
        <strain evidence="1 2">AJA228-03</strain>
    </source>
</reference>